<dbReference type="InterPro" id="IPR002625">
    <property type="entry name" value="Smr_dom"/>
</dbReference>
<dbReference type="SUPFAM" id="SSF160443">
    <property type="entry name" value="SMR domain-like"/>
    <property type="match status" value="1"/>
</dbReference>
<gene>
    <name evidence="2" type="ORF">GJQ69_00160</name>
    <name evidence="3" type="ORF">GKP14_04620</name>
</gene>
<evidence type="ECO:0000313" key="3">
    <source>
        <dbReference type="EMBL" id="QKO30363.1"/>
    </source>
</evidence>
<keyword evidence="5" id="KW-1185">Reference proteome</keyword>
<dbReference type="InterPro" id="IPR036063">
    <property type="entry name" value="Smr_dom_sf"/>
</dbReference>
<accession>A0A859DSP3</accession>
<name>A0A859DSP3_9FIRM</name>
<protein>
    <submittedName>
        <fullName evidence="2">DNA mismatch repair protein MutS</fullName>
    </submittedName>
</protein>
<feature type="domain" description="Smr" evidence="1">
    <location>
        <begin position="9"/>
        <end position="82"/>
    </location>
</feature>
<dbReference type="AlphaFoldDB" id="A0A859DSP3"/>
<dbReference type="Gene3D" id="3.30.1370.110">
    <property type="match status" value="1"/>
</dbReference>
<evidence type="ECO:0000313" key="4">
    <source>
        <dbReference type="Proteomes" id="UP000501316"/>
    </source>
</evidence>
<evidence type="ECO:0000313" key="2">
    <source>
        <dbReference type="EMBL" id="QKN23031.1"/>
    </source>
</evidence>
<evidence type="ECO:0000313" key="5">
    <source>
        <dbReference type="Proteomes" id="UP000509623"/>
    </source>
</evidence>
<evidence type="ECO:0000259" key="1">
    <source>
        <dbReference type="SMART" id="SM00463"/>
    </source>
</evidence>
<dbReference type="Proteomes" id="UP000501316">
    <property type="component" value="Chromosome"/>
</dbReference>
<reference evidence="3" key="3">
    <citation type="journal article" date="2022" name="Int. J. Syst. Evol. Microbiol.">
        <title>Caproicibacterium lactatifermentans sp. nov., isolated from pit clay used for the production of Chinese strong aroma-type liquor.</title>
        <authorList>
            <person name="Wang H."/>
            <person name="Gu Y."/>
            <person name="Zhao D."/>
            <person name="Qiao Z."/>
            <person name="Zheng J."/>
            <person name="Gao J."/>
            <person name="Ren C."/>
            <person name="Xu Y."/>
        </authorList>
    </citation>
    <scope>NUCLEOTIDE SEQUENCE</scope>
    <source>
        <strain evidence="3">JNU-WLY1368</strain>
    </source>
</reference>
<dbReference type="EMBL" id="CP046161">
    <property type="protein sequence ID" value="QKO30363.1"/>
    <property type="molecule type" value="Genomic_DNA"/>
</dbReference>
<dbReference type="Pfam" id="PF01713">
    <property type="entry name" value="Smr"/>
    <property type="match status" value="1"/>
</dbReference>
<dbReference type="RefSeq" id="WP_086034844.1">
    <property type="nucleotide sequence ID" value="NZ_CP046051.1"/>
</dbReference>
<organism evidence="2 4">
    <name type="scientific">Caproicibacterium lactatifermentans</name>
    <dbReference type="NCBI Taxonomy" id="2666138"/>
    <lineage>
        <taxon>Bacteria</taxon>
        <taxon>Bacillati</taxon>
        <taxon>Bacillota</taxon>
        <taxon>Clostridia</taxon>
        <taxon>Eubacteriales</taxon>
        <taxon>Oscillospiraceae</taxon>
        <taxon>Caproicibacterium</taxon>
    </lineage>
</organism>
<dbReference type="Proteomes" id="UP000509623">
    <property type="component" value="Chromosome"/>
</dbReference>
<dbReference type="SMART" id="SM00463">
    <property type="entry name" value="SMR"/>
    <property type="match status" value="1"/>
</dbReference>
<proteinExistence type="predicted"/>
<reference evidence="4 5" key="1">
    <citation type="submission" date="2019-11" db="EMBL/GenBank/DDBJ databases">
        <authorList>
            <person name="Ren C."/>
            <person name="Wang H."/>
            <person name="Xu Y."/>
        </authorList>
    </citation>
    <scope>NUCLEOTIDE SEQUENCE [LARGE SCALE GENOMIC DNA]</scope>
    <source>
        <strain evidence="5">JNU-WLY1368</strain>
        <strain evidence="2 4">LBM 19010</strain>
    </source>
</reference>
<reference evidence="3" key="2">
    <citation type="journal article" date="2021" name="Appl. Environ. Microbiol.">
        <title>Adaptability of a Caproate-Producing Bacterium Contributes to Its Dominance in an Anaerobic Fermentation System.</title>
        <authorList>
            <person name="Wang H."/>
            <person name="Gu Y."/>
            <person name="Zhou W."/>
            <person name="Zhao D."/>
            <person name="Qiao Z."/>
            <person name="Zheng J."/>
            <person name="Gao J."/>
            <person name="Chen X."/>
            <person name="Ren C."/>
            <person name="Xu Y."/>
        </authorList>
    </citation>
    <scope>NUCLEOTIDE SEQUENCE</scope>
    <source>
        <strain evidence="3">JNU-WLY1368</strain>
    </source>
</reference>
<sequence>MTEYRHGSVVELDIHGETRESAMHLLTHWLSHTPADVQEVRVIHGCHGGTVLRDMVRRQLKHPRIASKLITLNPGETRLILKKG</sequence>
<dbReference type="KEGG" id="clf:GJQ69_00160"/>
<dbReference type="EMBL" id="CP046051">
    <property type="protein sequence ID" value="QKN23031.1"/>
    <property type="molecule type" value="Genomic_DNA"/>
</dbReference>